<accession>A0A845AZ16</accession>
<evidence type="ECO:0000256" key="1">
    <source>
        <dbReference type="SAM" id="MobiDB-lite"/>
    </source>
</evidence>
<organism evidence="3 4">
    <name type="scientific">Allopontixanthobacter sediminis</name>
    <dbReference type="NCBI Taxonomy" id="1689985"/>
    <lineage>
        <taxon>Bacteria</taxon>
        <taxon>Pseudomonadati</taxon>
        <taxon>Pseudomonadota</taxon>
        <taxon>Alphaproteobacteria</taxon>
        <taxon>Sphingomonadales</taxon>
        <taxon>Erythrobacteraceae</taxon>
        <taxon>Allopontixanthobacter</taxon>
    </lineage>
</organism>
<keyword evidence="4" id="KW-1185">Reference proteome</keyword>
<feature type="domain" description="Uracil-DNA glycosylase-like" evidence="2">
    <location>
        <begin position="115"/>
        <end position="212"/>
    </location>
</feature>
<dbReference type="AlphaFoldDB" id="A0A845AZ16"/>
<dbReference type="Pfam" id="PF03167">
    <property type="entry name" value="UDG"/>
    <property type="match status" value="1"/>
</dbReference>
<dbReference type="InterPro" id="IPR005122">
    <property type="entry name" value="Uracil-DNA_glycosylase-like"/>
</dbReference>
<gene>
    <name evidence="3" type="ORF">GRI65_03240</name>
</gene>
<dbReference type="EMBL" id="WTYL01000001">
    <property type="protein sequence ID" value="MXP43470.1"/>
    <property type="molecule type" value="Genomic_DNA"/>
</dbReference>
<protein>
    <recommendedName>
        <fullName evidence="2">Uracil-DNA glycosylase-like domain-containing protein</fullName>
    </recommendedName>
</protein>
<feature type="compositionally biased region" description="Low complexity" evidence="1">
    <location>
        <begin position="43"/>
        <end position="77"/>
    </location>
</feature>
<dbReference type="InterPro" id="IPR036895">
    <property type="entry name" value="Uracil-DNA_glycosylase-like_sf"/>
</dbReference>
<name>A0A845AZ16_9SPHN</name>
<evidence type="ECO:0000313" key="3">
    <source>
        <dbReference type="EMBL" id="MXP43470.1"/>
    </source>
</evidence>
<evidence type="ECO:0000313" key="4">
    <source>
        <dbReference type="Proteomes" id="UP000431922"/>
    </source>
</evidence>
<dbReference type="Gene3D" id="3.40.470.10">
    <property type="entry name" value="Uracil-DNA glycosylase-like domain"/>
    <property type="match status" value="1"/>
</dbReference>
<evidence type="ECO:0000259" key="2">
    <source>
        <dbReference type="Pfam" id="PF03167"/>
    </source>
</evidence>
<reference evidence="3 4" key="1">
    <citation type="submission" date="2019-12" db="EMBL/GenBank/DDBJ databases">
        <title>Genomic-based taxomic classification of the family Erythrobacteraceae.</title>
        <authorList>
            <person name="Xu L."/>
        </authorList>
    </citation>
    <scope>NUCLEOTIDE SEQUENCE [LARGE SCALE GENOMIC DNA]</scope>
    <source>
        <strain evidence="3 4">KCTC 42453</strain>
    </source>
</reference>
<dbReference type="Proteomes" id="UP000431922">
    <property type="component" value="Unassembled WGS sequence"/>
</dbReference>
<dbReference type="RefSeq" id="WP_160755071.1">
    <property type="nucleotide sequence ID" value="NZ_WTYL01000001.1"/>
</dbReference>
<dbReference type="SUPFAM" id="SSF52141">
    <property type="entry name" value="Uracil-DNA glycosylase-like"/>
    <property type="match status" value="1"/>
</dbReference>
<feature type="region of interest" description="Disordered" evidence="1">
    <location>
        <begin position="31"/>
        <end position="83"/>
    </location>
</feature>
<dbReference type="OrthoDB" id="5290748at2"/>
<comment type="caution">
    <text evidence="3">The sequence shown here is derived from an EMBL/GenBank/DDBJ whole genome shotgun (WGS) entry which is preliminary data.</text>
</comment>
<sequence length="261" mass="28076">MTAPKSRTLIEEFAAAQAWWADAGVDQDFDDVATDWLAPPEPAGDAGPADASAPPPIASQRNSSPAANAVPEPAEVPRLGGEKAAWPTDLDTFRSWWLTEPSLDAGGSFPRIAPRGAAGAKLMIIVAEPEEQDSQDLLSGPLGSFLGNMLAAMGISADEVYFAAVLPRHLPMPDWQQLHAAGIGELLHHHIALAAPDKICALGRNIWPFLGHDLAQGPAFLPNFNHEGRSVPTLGAEGLAELLRSPPRRKRFWQRWLDWTA</sequence>
<proteinExistence type="predicted"/>